<reference evidence="7" key="2">
    <citation type="submission" date="2020-06" db="EMBL/GenBank/DDBJ databases">
        <authorList>
            <person name="Sheffer M."/>
        </authorList>
    </citation>
    <scope>NUCLEOTIDE SEQUENCE</scope>
</reference>
<accession>A0A8T0EYD9</accession>
<dbReference type="InterPro" id="IPR009311">
    <property type="entry name" value="IFI6/IFI27-like"/>
</dbReference>
<evidence type="ECO:0000256" key="6">
    <source>
        <dbReference type="SAM" id="SignalP"/>
    </source>
</evidence>
<evidence type="ECO:0000256" key="3">
    <source>
        <dbReference type="ARBA" id="ARBA00022692"/>
    </source>
</evidence>
<keyword evidence="3" id="KW-0812">Transmembrane</keyword>
<comment type="subcellular location">
    <subcellularLocation>
        <location evidence="1">Membrane</location>
        <topology evidence="1">Multi-pass membrane protein</topology>
    </subcellularLocation>
</comment>
<evidence type="ECO:0000256" key="5">
    <source>
        <dbReference type="ARBA" id="ARBA00023136"/>
    </source>
</evidence>
<gene>
    <name evidence="7" type="ORF">HNY73_013299</name>
</gene>
<keyword evidence="6" id="KW-0732">Signal</keyword>
<keyword evidence="4" id="KW-1133">Transmembrane helix</keyword>
<evidence type="ECO:0000256" key="2">
    <source>
        <dbReference type="ARBA" id="ARBA00007262"/>
    </source>
</evidence>
<dbReference type="GO" id="GO:0016020">
    <property type="term" value="C:membrane"/>
    <property type="evidence" value="ECO:0007669"/>
    <property type="project" value="UniProtKB-SubCell"/>
</dbReference>
<comment type="caution">
    <text evidence="7">The sequence shown here is derived from an EMBL/GenBank/DDBJ whole genome shotgun (WGS) entry which is preliminary data.</text>
</comment>
<evidence type="ECO:0000313" key="8">
    <source>
        <dbReference type="Proteomes" id="UP000807504"/>
    </source>
</evidence>
<name>A0A8T0EYD9_ARGBR</name>
<dbReference type="InterPro" id="IPR038213">
    <property type="entry name" value="IFI6/IFI27-like_sf"/>
</dbReference>
<evidence type="ECO:0000256" key="1">
    <source>
        <dbReference type="ARBA" id="ARBA00004141"/>
    </source>
</evidence>
<keyword evidence="8" id="KW-1185">Reference proteome</keyword>
<evidence type="ECO:0000313" key="7">
    <source>
        <dbReference type="EMBL" id="KAF8783090.1"/>
    </source>
</evidence>
<dbReference type="Gene3D" id="6.10.110.10">
    <property type="match status" value="2"/>
</dbReference>
<sequence>MPSSRIAKSFIVLQLTQLNIGCYAECRCGKKSSYWDTVKETVSGASKSELLLYGVKTAAVAGAAVVATPLLVSAAGFGAGGIAAGSAAAAVQSAWFGGTISGITGTAFAALQSIGAAGLGFVGKTAVVSSSGLAVKIIGCYAECRCKKEDTTSTSELLTFGVKTAAVAGIAMVAAPVLIPAAGFGAAGVSLGSAAAGVQSAWFGGTINGLTGAVFSGLQSIGAAGLGLLGKTAIVTTSGVAVKVYDTVTGEECNC</sequence>
<protein>
    <submittedName>
        <fullName evidence="7">Uncharacterized protein</fullName>
    </submittedName>
</protein>
<dbReference type="PANTHER" id="PTHR16932">
    <property type="entry name" value="INTERFERON ALPHA-INDUCIBLE PROTEIN 27"/>
    <property type="match status" value="1"/>
</dbReference>
<dbReference type="EMBL" id="JABXBU010001863">
    <property type="protein sequence ID" value="KAF8783090.1"/>
    <property type="molecule type" value="Genomic_DNA"/>
</dbReference>
<dbReference type="PANTHER" id="PTHR16932:SF18">
    <property type="entry name" value="INTERFERON, ALPHA-INDUCIBLE PROTEIN 27-LIKE 2"/>
    <property type="match status" value="1"/>
</dbReference>
<comment type="similarity">
    <text evidence="2">Belongs to the IFI6/IFI27 family.</text>
</comment>
<reference evidence="7" key="1">
    <citation type="journal article" date="2020" name="bioRxiv">
        <title>Chromosome-level reference genome of the European wasp spider Argiope bruennichi: a resource for studies on range expansion and evolutionary adaptation.</title>
        <authorList>
            <person name="Sheffer M.M."/>
            <person name="Hoppe A."/>
            <person name="Krehenwinkel H."/>
            <person name="Uhl G."/>
            <person name="Kuss A.W."/>
            <person name="Jensen L."/>
            <person name="Jensen C."/>
            <person name="Gillespie R.G."/>
            <person name="Hoff K.J."/>
            <person name="Prost S."/>
        </authorList>
    </citation>
    <scope>NUCLEOTIDE SEQUENCE</scope>
</reference>
<evidence type="ECO:0000256" key="4">
    <source>
        <dbReference type="ARBA" id="ARBA00022989"/>
    </source>
</evidence>
<dbReference type="Pfam" id="PF06140">
    <property type="entry name" value="Ifi-6-16"/>
    <property type="match status" value="2"/>
</dbReference>
<feature type="signal peptide" evidence="6">
    <location>
        <begin position="1"/>
        <end position="24"/>
    </location>
</feature>
<dbReference type="Proteomes" id="UP000807504">
    <property type="component" value="Unassembled WGS sequence"/>
</dbReference>
<dbReference type="AlphaFoldDB" id="A0A8T0EYD9"/>
<organism evidence="7 8">
    <name type="scientific">Argiope bruennichi</name>
    <name type="common">Wasp spider</name>
    <name type="synonym">Aranea bruennichi</name>
    <dbReference type="NCBI Taxonomy" id="94029"/>
    <lineage>
        <taxon>Eukaryota</taxon>
        <taxon>Metazoa</taxon>
        <taxon>Ecdysozoa</taxon>
        <taxon>Arthropoda</taxon>
        <taxon>Chelicerata</taxon>
        <taxon>Arachnida</taxon>
        <taxon>Araneae</taxon>
        <taxon>Araneomorphae</taxon>
        <taxon>Entelegynae</taxon>
        <taxon>Araneoidea</taxon>
        <taxon>Araneidae</taxon>
        <taxon>Argiope</taxon>
    </lineage>
</organism>
<proteinExistence type="inferred from homology"/>
<keyword evidence="5" id="KW-0472">Membrane</keyword>
<feature type="chain" id="PRO_5035755647" evidence="6">
    <location>
        <begin position="25"/>
        <end position="255"/>
    </location>
</feature>